<name>A0A0A9B023_ARUDO</name>
<reference evidence="1" key="1">
    <citation type="submission" date="2014-09" db="EMBL/GenBank/DDBJ databases">
        <authorList>
            <person name="Magalhaes I.L.F."/>
            <person name="Oliveira U."/>
            <person name="Santos F.R."/>
            <person name="Vidigal T.H.D.A."/>
            <person name="Brescovit A.D."/>
            <person name="Santos A.J."/>
        </authorList>
    </citation>
    <scope>NUCLEOTIDE SEQUENCE</scope>
    <source>
        <tissue evidence="1">Shoot tissue taken approximately 20 cm above the soil surface</tissue>
    </source>
</reference>
<organism evidence="1">
    <name type="scientific">Arundo donax</name>
    <name type="common">Giant reed</name>
    <name type="synonym">Donax arundinaceus</name>
    <dbReference type="NCBI Taxonomy" id="35708"/>
    <lineage>
        <taxon>Eukaryota</taxon>
        <taxon>Viridiplantae</taxon>
        <taxon>Streptophyta</taxon>
        <taxon>Embryophyta</taxon>
        <taxon>Tracheophyta</taxon>
        <taxon>Spermatophyta</taxon>
        <taxon>Magnoliopsida</taxon>
        <taxon>Liliopsida</taxon>
        <taxon>Poales</taxon>
        <taxon>Poaceae</taxon>
        <taxon>PACMAD clade</taxon>
        <taxon>Arundinoideae</taxon>
        <taxon>Arundineae</taxon>
        <taxon>Arundo</taxon>
    </lineage>
</organism>
<evidence type="ECO:0000313" key="1">
    <source>
        <dbReference type="EMBL" id="JAD55488.1"/>
    </source>
</evidence>
<reference evidence="1" key="2">
    <citation type="journal article" date="2015" name="Data Brief">
        <title>Shoot transcriptome of the giant reed, Arundo donax.</title>
        <authorList>
            <person name="Barrero R.A."/>
            <person name="Guerrero F.D."/>
            <person name="Moolhuijzen P."/>
            <person name="Goolsby J.A."/>
            <person name="Tidwell J."/>
            <person name="Bellgard S.E."/>
            <person name="Bellgard M.I."/>
        </authorList>
    </citation>
    <scope>NUCLEOTIDE SEQUENCE</scope>
    <source>
        <tissue evidence="1">Shoot tissue taken approximately 20 cm above the soil surface</tissue>
    </source>
</reference>
<sequence>MLVRTMPIKLVLS</sequence>
<accession>A0A0A9B023</accession>
<dbReference type="EMBL" id="GBRH01242407">
    <property type="protein sequence ID" value="JAD55488.1"/>
    <property type="molecule type" value="Transcribed_RNA"/>
</dbReference>
<protein>
    <submittedName>
        <fullName evidence="1">Uncharacterized protein</fullName>
    </submittedName>
</protein>
<proteinExistence type="predicted"/>